<evidence type="ECO:0000313" key="5">
    <source>
        <dbReference type="EMBL" id="KAJ3424706.1"/>
    </source>
</evidence>
<gene>
    <name evidence="5" type="ORF">M0812_29430</name>
</gene>
<dbReference type="PROSITE" id="PS51450">
    <property type="entry name" value="LRR"/>
    <property type="match status" value="1"/>
</dbReference>
<keyword evidence="1" id="KW-0433">Leucine-rich repeat</keyword>
<feature type="domain" description="U-box" evidence="4">
    <location>
        <begin position="315"/>
        <end position="388"/>
    </location>
</feature>
<dbReference type="InterPro" id="IPR003591">
    <property type="entry name" value="Leu-rich_rpt_typical-subtyp"/>
</dbReference>
<dbReference type="EMBL" id="JANTQA010000072">
    <property type="protein sequence ID" value="KAJ3424706.1"/>
    <property type="molecule type" value="Genomic_DNA"/>
</dbReference>
<dbReference type="InterPro" id="IPR003613">
    <property type="entry name" value="Ubox_domain"/>
</dbReference>
<dbReference type="PANTHER" id="PTHR46573">
    <property type="entry name" value="WD REPEAT, SAM AND U-BOX DOMAIN-CONTAINING PROTEIN 1"/>
    <property type="match status" value="1"/>
</dbReference>
<dbReference type="Pfam" id="PF04564">
    <property type="entry name" value="U-box"/>
    <property type="match status" value="1"/>
</dbReference>
<proteinExistence type="predicted"/>
<dbReference type="SMART" id="SM00369">
    <property type="entry name" value="LRR_TYP"/>
    <property type="match status" value="3"/>
</dbReference>
<dbReference type="Pfam" id="PF00560">
    <property type="entry name" value="LRR_1"/>
    <property type="match status" value="1"/>
</dbReference>
<dbReference type="Gene3D" id="3.30.40.10">
    <property type="entry name" value="Zinc/RING finger domain, C3HC4 (zinc finger)"/>
    <property type="match status" value="1"/>
</dbReference>
<dbReference type="Proteomes" id="UP001146793">
    <property type="component" value="Unassembled WGS sequence"/>
</dbReference>
<dbReference type="InterPro" id="IPR001611">
    <property type="entry name" value="Leu-rich_rpt"/>
</dbReference>
<dbReference type="AlphaFoldDB" id="A0AAV7Y834"/>
<keyword evidence="2" id="KW-0677">Repeat</keyword>
<feature type="compositionally biased region" description="Basic residues" evidence="3">
    <location>
        <begin position="151"/>
        <end position="169"/>
    </location>
</feature>
<reference evidence="5" key="1">
    <citation type="submission" date="2022-08" db="EMBL/GenBank/DDBJ databases">
        <title>Novel sulphate-reducing endosymbionts in the free-living metamonad Anaeramoeba.</title>
        <authorList>
            <person name="Jerlstrom-Hultqvist J."/>
            <person name="Cepicka I."/>
            <person name="Gallot-Lavallee L."/>
            <person name="Salas-Leiva D."/>
            <person name="Curtis B.A."/>
            <person name="Zahonova K."/>
            <person name="Pipaliya S."/>
            <person name="Dacks J."/>
            <person name="Roger A.J."/>
        </authorList>
    </citation>
    <scope>NUCLEOTIDE SEQUENCE</scope>
    <source>
        <strain evidence="5">Busselton2</strain>
    </source>
</reference>
<evidence type="ECO:0000313" key="6">
    <source>
        <dbReference type="Proteomes" id="UP001146793"/>
    </source>
</evidence>
<dbReference type="PANTHER" id="PTHR46573:SF1">
    <property type="entry name" value="WD REPEAT, SAM AND U-BOX DOMAIN-CONTAINING PROTEIN 1"/>
    <property type="match status" value="1"/>
</dbReference>
<accession>A0AAV7Y834</accession>
<dbReference type="Pfam" id="PF13855">
    <property type="entry name" value="LRR_8"/>
    <property type="match status" value="1"/>
</dbReference>
<evidence type="ECO:0000256" key="3">
    <source>
        <dbReference type="SAM" id="MobiDB-lite"/>
    </source>
</evidence>
<comment type="caution">
    <text evidence="5">The sequence shown here is derived from an EMBL/GenBank/DDBJ whole genome shotgun (WGS) entry which is preliminary data.</text>
</comment>
<dbReference type="GO" id="GO:0016567">
    <property type="term" value="P:protein ubiquitination"/>
    <property type="evidence" value="ECO:0007669"/>
    <property type="project" value="InterPro"/>
</dbReference>
<protein>
    <submittedName>
        <fullName evidence="5">Wd repeat sam and u-box domain-containing protein</fullName>
    </submittedName>
</protein>
<feature type="region of interest" description="Disordered" evidence="3">
    <location>
        <begin position="151"/>
        <end position="182"/>
    </location>
</feature>
<dbReference type="InterPro" id="IPR052085">
    <property type="entry name" value="WD-SAM-U-box"/>
</dbReference>
<dbReference type="InterPro" id="IPR032675">
    <property type="entry name" value="LRR_dom_sf"/>
</dbReference>
<sequence>MGNKETKSIRKQIRFSKRTNSLNLNNKLVFLSKKQKLQVLMRVGKLKRLRKINLANNNLDSVPYCLQKLYNLQIVDLHNNQIKRIPNFLYQMINLKQLNLGDNSLQTISPKIVRLINLEELKLEGNKFKNGKGIDLDNKEEIFEFIIRKQNNRRRNKKSRSRARIKNKSRSKDKSCYPSKIDNQQLLVTRPKNVLAKKKDFNPLRNRSAWNQNSKHRHTPQLKYKKNPKDINQDIVEYQKKKIRKLKQMLKQERMKKKHQPTQQQLGQIGKMEFIGLGLLGDESELNFTYQGNKIPKTEWRKICLRVIDLLDEPNIRSDFIGPISLEIMIDPVICSDGLTYEREEIEWWLEKNKTSPKTRQVINDKTLVDNLKIREEINQFINSLPMLGFNLDY</sequence>
<dbReference type="SMART" id="SM00504">
    <property type="entry name" value="Ubox"/>
    <property type="match status" value="1"/>
</dbReference>
<dbReference type="Gene3D" id="3.80.10.10">
    <property type="entry name" value="Ribonuclease Inhibitor"/>
    <property type="match status" value="1"/>
</dbReference>
<dbReference type="SUPFAM" id="SSF57850">
    <property type="entry name" value="RING/U-box"/>
    <property type="match status" value="1"/>
</dbReference>
<name>A0AAV7Y834_9EUKA</name>
<dbReference type="InterPro" id="IPR013083">
    <property type="entry name" value="Znf_RING/FYVE/PHD"/>
</dbReference>
<evidence type="ECO:0000259" key="4">
    <source>
        <dbReference type="PROSITE" id="PS51698"/>
    </source>
</evidence>
<evidence type="ECO:0000256" key="2">
    <source>
        <dbReference type="ARBA" id="ARBA00022737"/>
    </source>
</evidence>
<dbReference type="GO" id="GO:0004842">
    <property type="term" value="F:ubiquitin-protein transferase activity"/>
    <property type="evidence" value="ECO:0007669"/>
    <property type="project" value="InterPro"/>
</dbReference>
<evidence type="ECO:0000256" key="1">
    <source>
        <dbReference type="ARBA" id="ARBA00022614"/>
    </source>
</evidence>
<dbReference type="PROSITE" id="PS51698">
    <property type="entry name" value="U_BOX"/>
    <property type="match status" value="1"/>
</dbReference>
<dbReference type="SUPFAM" id="SSF52058">
    <property type="entry name" value="L domain-like"/>
    <property type="match status" value="1"/>
</dbReference>
<organism evidence="5 6">
    <name type="scientific">Anaeramoeba flamelloides</name>
    <dbReference type="NCBI Taxonomy" id="1746091"/>
    <lineage>
        <taxon>Eukaryota</taxon>
        <taxon>Metamonada</taxon>
        <taxon>Anaeramoebidae</taxon>
        <taxon>Anaeramoeba</taxon>
    </lineage>
</organism>
<dbReference type="CDD" id="cd16655">
    <property type="entry name" value="RING-Ubox_WDSUB1-like"/>
    <property type="match status" value="1"/>
</dbReference>